<dbReference type="InterPro" id="IPR025110">
    <property type="entry name" value="AMP-bd_C"/>
</dbReference>
<dbReference type="PROSITE" id="PS00012">
    <property type="entry name" value="PHOSPHOPANTETHEINE"/>
    <property type="match status" value="1"/>
</dbReference>
<dbReference type="InterPro" id="IPR023213">
    <property type="entry name" value="CAT-like_dom_sf"/>
</dbReference>
<keyword evidence="2" id="KW-0596">Phosphopantetheine</keyword>
<dbReference type="PROSITE" id="PS50075">
    <property type="entry name" value="CARRIER"/>
    <property type="match status" value="1"/>
</dbReference>
<gene>
    <name evidence="6" type="ORF">ACFP2T_43050</name>
</gene>
<dbReference type="Pfam" id="PF00550">
    <property type="entry name" value="PP-binding"/>
    <property type="match status" value="1"/>
</dbReference>
<evidence type="ECO:0000256" key="1">
    <source>
        <dbReference type="ARBA" id="ARBA00001957"/>
    </source>
</evidence>
<name>A0ABW1KP83_9ACTN</name>
<dbReference type="SUPFAM" id="SSF56801">
    <property type="entry name" value="Acetyl-CoA synthetase-like"/>
    <property type="match status" value="1"/>
</dbReference>
<dbReference type="PANTHER" id="PTHR45527:SF1">
    <property type="entry name" value="FATTY ACID SYNTHASE"/>
    <property type="match status" value="1"/>
</dbReference>
<comment type="caution">
    <text evidence="6">The sequence shown here is derived from an EMBL/GenBank/DDBJ whole genome shotgun (WGS) entry which is preliminary data.</text>
</comment>
<dbReference type="Pfam" id="PF13193">
    <property type="entry name" value="AMP-binding_C"/>
    <property type="match status" value="1"/>
</dbReference>
<protein>
    <submittedName>
        <fullName evidence="6">Condensation domain-containing protein</fullName>
    </submittedName>
</protein>
<dbReference type="NCBIfam" id="TIGR01720">
    <property type="entry name" value="NRPS-para261"/>
    <property type="match status" value="1"/>
</dbReference>
<evidence type="ECO:0000256" key="3">
    <source>
        <dbReference type="ARBA" id="ARBA00022553"/>
    </source>
</evidence>
<keyword evidence="4" id="KW-0677">Repeat</keyword>
<dbReference type="InterPro" id="IPR045851">
    <property type="entry name" value="AMP-bd_C_sf"/>
</dbReference>
<dbReference type="Gene3D" id="3.30.559.10">
    <property type="entry name" value="Chloramphenicol acetyltransferase-like domain"/>
    <property type="match status" value="1"/>
</dbReference>
<feature type="domain" description="Carrier" evidence="5">
    <location>
        <begin position="128"/>
        <end position="202"/>
    </location>
</feature>
<dbReference type="Pfam" id="PF00668">
    <property type="entry name" value="Condensation"/>
    <property type="match status" value="1"/>
</dbReference>
<dbReference type="InterPro" id="IPR001242">
    <property type="entry name" value="Condensation_dom"/>
</dbReference>
<evidence type="ECO:0000259" key="5">
    <source>
        <dbReference type="PROSITE" id="PS50075"/>
    </source>
</evidence>
<sequence>SGDLVRWTSDGRLLFAGRADEQVKIRGFRVEPGEVEAVLAGHESVGQVAVIVREDQPDVKRLVAYVVPATAGGMDVDTVREYAAARLPEYMVPAAVVTLDSLPLTVNGKLDRSALPAPEPTGRTVGRAPATPAETSLCQLFAEVLGVEQVGAEESFFELGGDSILSMMVVSGARRAGLVITARQMFEQRTAAGLAAVAGILAHDASPSVQHTGTGQVPLTPVMRELLDRVRPEGLADVFQSSLITVPAELDFEILIGAVQAVVDRHDVLRARLDLDQQRLLVPDPGSSQVRPWVRRVEATVGDLHRLVDEQTRAAVSRLDPLTGVMVQVVWFDRGPDVAGRLLLVINHLAVDGVSWRVVLPDLAAAYTALGAGRSVALEPVPTSFRHWASALTAQATASERAAELPEWTRMLEDPDPLLTMRPLDAVRDVAATVRRVSITVPADITSGLLTTVPAAFHAGIDDVLLAGLITAIAERREAMDGTGALLVDVESHGRVPLDDATDLSRTVGWFTGIHPVRLDMGAVDVAEVRAGGPAAGRAVKRIKELLRAVPGDGLGYGLLRYLNPDTAAQLAALPSAQIGFNYLGRFGSREQAWQLAGESGLGEGTDDRSPALHAVEAEGVVHDLPDGPQLTLSLACAEG</sequence>
<proteinExistence type="predicted"/>
<dbReference type="InterPro" id="IPR006162">
    <property type="entry name" value="Ppantetheine_attach_site"/>
</dbReference>
<dbReference type="Proteomes" id="UP001596203">
    <property type="component" value="Unassembled WGS sequence"/>
</dbReference>
<keyword evidence="3" id="KW-0597">Phosphoprotein</keyword>
<evidence type="ECO:0000313" key="7">
    <source>
        <dbReference type="Proteomes" id="UP001596203"/>
    </source>
</evidence>
<dbReference type="PANTHER" id="PTHR45527">
    <property type="entry name" value="NONRIBOSOMAL PEPTIDE SYNTHETASE"/>
    <property type="match status" value="1"/>
</dbReference>
<feature type="non-terminal residue" evidence="6">
    <location>
        <position position="640"/>
    </location>
</feature>
<reference evidence="7" key="1">
    <citation type="journal article" date="2019" name="Int. J. Syst. Evol. Microbiol.">
        <title>The Global Catalogue of Microorganisms (GCM) 10K type strain sequencing project: providing services to taxonomists for standard genome sequencing and annotation.</title>
        <authorList>
            <consortium name="The Broad Institute Genomics Platform"/>
            <consortium name="The Broad Institute Genome Sequencing Center for Infectious Disease"/>
            <person name="Wu L."/>
            <person name="Ma J."/>
        </authorList>
    </citation>
    <scope>NUCLEOTIDE SEQUENCE [LARGE SCALE GENOMIC DNA]</scope>
    <source>
        <strain evidence="7">ZS-35-S2</strain>
    </source>
</reference>
<dbReference type="Gene3D" id="2.30.38.10">
    <property type="entry name" value="Luciferase, Domain 3"/>
    <property type="match status" value="1"/>
</dbReference>
<comment type="cofactor">
    <cofactor evidence="1">
        <name>pantetheine 4'-phosphate</name>
        <dbReference type="ChEBI" id="CHEBI:47942"/>
    </cofactor>
</comment>
<keyword evidence="7" id="KW-1185">Reference proteome</keyword>
<evidence type="ECO:0000313" key="6">
    <source>
        <dbReference type="EMBL" id="MFC6022917.1"/>
    </source>
</evidence>
<evidence type="ECO:0000256" key="4">
    <source>
        <dbReference type="ARBA" id="ARBA00022737"/>
    </source>
</evidence>
<feature type="non-terminal residue" evidence="6">
    <location>
        <position position="1"/>
    </location>
</feature>
<dbReference type="Gene3D" id="3.30.300.30">
    <property type="match status" value="1"/>
</dbReference>
<dbReference type="Gene3D" id="3.30.559.30">
    <property type="entry name" value="Nonribosomal peptide synthetase, condensation domain"/>
    <property type="match status" value="1"/>
</dbReference>
<organism evidence="6 7">
    <name type="scientific">Plantactinospora solaniradicis</name>
    <dbReference type="NCBI Taxonomy" id="1723736"/>
    <lineage>
        <taxon>Bacteria</taxon>
        <taxon>Bacillati</taxon>
        <taxon>Actinomycetota</taxon>
        <taxon>Actinomycetes</taxon>
        <taxon>Micromonosporales</taxon>
        <taxon>Micromonosporaceae</taxon>
        <taxon>Plantactinospora</taxon>
    </lineage>
</organism>
<dbReference type="InterPro" id="IPR010060">
    <property type="entry name" value="NRPS_synth"/>
</dbReference>
<dbReference type="SUPFAM" id="SSF47336">
    <property type="entry name" value="ACP-like"/>
    <property type="match status" value="1"/>
</dbReference>
<dbReference type="InterPro" id="IPR009081">
    <property type="entry name" value="PP-bd_ACP"/>
</dbReference>
<dbReference type="SUPFAM" id="SSF52777">
    <property type="entry name" value="CoA-dependent acyltransferases"/>
    <property type="match status" value="2"/>
</dbReference>
<accession>A0ABW1KP83</accession>
<dbReference type="InterPro" id="IPR036736">
    <property type="entry name" value="ACP-like_sf"/>
</dbReference>
<dbReference type="EMBL" id="JBHSPR010000072">
    <property type="protein sequence ID" value="MFC6022917.1"/>
    <property type="molecule type" value="Genomic_DNA"/>
</dbReference>
<evidence type="ECO:0000256" key="2">
    <source>
        <dbReference type="ARBA" id="ARBA00022450"/>
    </source>
</evidence>
<dbReference type="RefSeq" id="WP_377432798.1">
    <property type="nucleotide sequence ID" value="NZ_JBHSPR010000072.1"/>
</dbReference>
<dbReference type="Gene3D" id="1.10.1200.10">
    <property type="entry name" value="ACP-like"/>
    <property type="match status" value="1"/>
</dbReference>